<sequence length="241" mass="28349">MLEKTLGIVLHTVAYNDKNHIAHLYTEKYGRMSYAIPQTQGRKSKSQRPLFTPFSILDIESDYKPGRDIQKIKEVRPAEILQQIHYDPVKNSIALFLSEFLSRTIREPEANPVFFEFLHQSIKFLDFIEDGKANFHLCFLIRISGFLGFYPNIENYRPGDYFDLLNGISTSVHPGHAYVLSPDETSYFTTLMRMNYYNLHLFRFSRQERIQILEHIIEYFKLHHAGFTQLKSLDVLKTLFD</sequence>
<gene>
    <name evidence="4 6" type="primary">recO</name>
    <name evidence="6" type="ORF">DDY73_06910</name>
</gene>
<dbReference type="Pfam" id="PF11967">
    <property type="entry name" value="RecO_N"/>
    <property type="match status" value="1"/>
</dbReference>
<dbReference type="InterPro" id="IPR037278">
    <property type="entry name" value="ARFGAP/RecO"/>
</dbReference>
<dbReference type="InterPro" id="IPR022572">
    <property type="entry name" value="DNA_rep/recomb_RecO_N"/>
</dbReference>
<evidence type="ECO:0000313" key="6">
    <source>
        <dbReference type="EMBL" id="HBJ08720.1"/>
    </source>
</evidence>
<comment type="caution">
    <text evidence="6">The sequence shown here is derived from an EMBL/GenBank/DDBJ whole genome shotgun (WGS) entry which is preliminary data.</text>
</comment>
<dbReference type="PANTHER" id="PTHR33991:SF1">
    <property type="entry name" value="DNA REPAIR PROTEIN RECO"/>
    <property type="match status" value="1"/>
</dbReference>
<dbReference type="HAMAP" id="MF_00201">
    <property type="entry name" value="RecO"/>
    <property type="match status" value="1"/>
</dbReference>
<dbReference type="GO" id="GO:0006302">
    <property type="term" value="P:double-strand break repair"/>
    <property type="evidence" value="ECO:0007669"/>
    <property type="project" value="TreeGrafter"/>
</dbReference>
<dbReference type="SUPFAM" id="SSF50249">
    <property type="entry name" value="Nucleic acid-binding proteins"/>
    <property type="match status" value="1"/>
</dbReference>
<dbReference type="InterPro" id="IPR012340">
    <property type="entry name" value="NA-bd_OB-fold"/>
</dbReference>
<comment type="similarity">
    <text evidence="4">Belongs to the RecO family.</text>
</comment>
<dbReference type="RefSeq" id="WP_122304042.1">
    <property type="nucleotide sequence ID" value="NZ_DBFJMN010000320.1"/>
</dbReference>
<evidence type="ECO:0000313" key="7">
    <source>
        <dbReference type="Proteomes" id="UP000262954"/>
    </source>
</evidence>
<dbReference type="SUPFAM" id="SSF57863">
    <property type="entry name" value="ArfGap/RecO-like zinc finger"/>
    <property type="match status" value="1"/>
</dbReference>
<dbReference type="PANTHER" id="PTHR33991">
    <property type="entry name" value="DNA REPAIR PROTEIN RECO"/>
    <property type="match status" value="1"/>
</dbReference>
<evidence type="ECO:0000256" key="4">
    <source>
        <dbReference type="HAMAP-Rule" id="MF_00201"/>
    </source>
</evidence>
<dbReference type="GO" id="GO:0006310">
    <property type="term" value="P:DNA recombination"/>
    <property type="evidence" value="ECO:0007669"/>
    <property type="project" value="UniProtKB-UniRule"/>
</dbReference>
<keyword evidence="3 4" id="KW-0234">DNA repair</keyword>
<comment type="function">
    <text evidence="4">Involved in DNA repair and RecF pathway recombination.</text>
</comment>
<name>A0A316R6Q4_9BACT</name>
<dbReference type="Gene3D" id="2.40.50.140">
    <property type="entry name" value="Nucleic acid-binding proteins"/>
    <property type="match status" value="1"/>
</dbReference>
<dbReference type="EMBL" id="DNWC01000090">
    <property type="protein sequence ID" value="HBJ08720.1"/>
    <property type="molecule type" value="Genomic_DNA"/>
</dbReference>
<protein>
    <recommendedName>
        <fullName evidence="4">DNA repair protein RecO</fullName>
    </recommendedName>
    <alternativeName>
        <fullName evidence="4">Recombination protein O</fullName>
    </alternativeName>
</protein>
<evidence type="ECO:0000256" key="2">
    <source>
        <dbReference type="ARBA" id="ARBA00023172"/>
    </source>
</evidence>
<evidence type="ECO:0000259" key="5">
    <source>
        <dbReference type="Pfam" id="PF11967"/>
    </source>
</evidence>
<dbReference type="NCBIfam" id="TIGR00613">
    <property type="entry name" value="reco"/>
    <property type="match status" value="1"/>
</dbReference>
<reference evidence="6 7" key="1">
    <citation type="journal article" date="2018" name="Nat. Biotechnol.">
        <title>A standardized bacterial taxonomy based on genome phylogeny substantially revises the tree of life.</title>
        <authorList>
            <person name="Parks D.H."/>
            <person name="Chuvochina M."/>
            <person name="Waite D.W."/>
            <person name="Rinke C."/>
            <person name="Skarshewski A."/>
            <person name="Chaumeil P.A."/>
            <person name="Hugenholtz P."/>
        </authorList>
    </citation>
    <scope>NUCLEOTIDE SEQUENCE [LARGE SCALE GENOMIC DNA]</scope>
    <source>
        <strain evidence="6">UBA11482</strain>
    </source>
</reference>
<dbReference type="Pfam" id="PF02565">
    <property type="entry name" value="RecO_C"/>
    <property type="match status" value="1"/>
</dbReference>
<dbReference type="GO" id="GO:0043590">
    <property type="term" value="C:bacterial nucleoid"/>
    <property type="evidence" value="ECO:0007669"/>
    <property type="project" value="TreeGrafter"/>
</dbReference>
<keyword evidence="2 4" id="KW-0233">DNA recombination</keyword>
<dbReference type="AlphaFoldDB" id="A0A316R6Q4"/>
<keyword evidence="1 4" id="KW-0227">DNA damage</keyword>
<feature type="domain" description="DNA replication/recombination mediator RecO N-terminal" evidence="5">
    <location>
        <begin position="1"/>
        <end position="79"/>
    </location>
</feature>
<dbReference type="InterPro" id="IPR003717">
    <property type="entry name" value="RecO"/>
</dbReference>
<proteinExistence type="inferred from homology"/>
<evidence type="ECO:0000256" key="1">
    <source>
        <dbReference type="ARBA" id="ARBA00022763"/>
    </source>
</evidence>
<accession>A0A316R6Q4</accession>
<evidence type="ECO:0000256" key="3">
    <source>
        <dbReference type="ARBA" id="ARBA00023204"/>
    </source>
</evidence>
<organism evidence="6 7">
    <name type="scientific">Coprobacter fastidiosus</name>
    <dbReference type="NCBI Taxonomy" id="1099853"/>
    <lineage>
        <taxon>Bacteria</taxon>
        <taxon>Pseudomonadati</taxon>
        <taxon>Bacteroidota</taxon>
        <taxon>Bacteroidia</taxon>
        <taxon>Bacteroidales</taxon>
        <taxon>Barnesiellaceae</taxon>
        <taxon>Coprobacter</taxon>
    </lineage>
</organism>
<dbReference type="Proteomes" id="UP000262954">
    <property type="component" value="Unassembled WGS sequence"/>
</dbReference>